<keyword evidence="1" id="KW-0472">Membrane</keyword>
<accession>A0A3M8F975</accession>
<dbReference type="Proteomes" id="UP000028058">
    <property type="component" value="Unassembled WGS sequence"/>
</dbReference>
<dbReference type="EMBL" id="JNAD02000004">
    <property type="protein sequence ID" value="RKM96433.1"/>
    <property type="molecule type" value="Genomic_DNA"/>
</dbReference>
<name>A0A3M8F975_9ACTN</name>
<evidence type="ECO:0000313" key="2">
    <source>
        <dbReference type="EMBL" id="RKM96433.1"/>
    </source>
</evidence>
<evidence type="ECO:0000256" key="1">
    <source>
        <dbReference type="SAM" id="Phobius"/>
    </source>
</evidence>
<reference evidence="2 3" key="1">
    <citation type="journal article" date="2014" name="Genome Announc.">
        <title>Draft Genome Sequence of Streptomyces fradiae ATCC 19609, a Strain Highly Sensitive to Antibiotics.</title>
        <authorList>
            <person name="Bekker O.B."/>
            <person name="Klimina K.M."/>
            <person name="Vatlin A.A."/>
            <person name="Zakharevich N.V."/>
            <person name="Kasianov A.S."/>
            <person name="Danilenko V.N."/>
        </authorList>
    </citation>
    <scope>NUCLEOTIDE SEQUENCE [LARGE SCALE GENOMIC DNA]</scope>
    <source>
        <strain evidence="2 3">ATCC 19609</strain>
    </source>
</reference>
<feature type="transmembrane region" description="Helical" evidence="1">
    <location>
        <begin position="110"/>
        <end position="131"/>
    </location>
</feature>
<protein>
    <submittedName>
        <fullName evidence="2">Uncharacterized protein</fullName>
    </submittedName>
</protein>
<evidence type="ECO:0000313" key="3">
    <source>
        <dbReference type="Proteomes" id="UP000028058"/>
    </source>
</evidence>
<comment type="caution">
    <text evidence="2">The sequence shown here is derived from an EMBL/GenBank/DDBJ whole genome shotgun (WGS) entry which is preliminary data.</text>
</comment>
<gene>
    <name evidence="2" type="ORF">SFRA_010160</name>
</gene>
<dbReference type="AlphaFoldDB" id="A0A3M8F975"/>
<dbReference type="RefSeq" id="WP_043463326.1">
    <property type="nucleotide sequence ID" value="NZ_CP134822.1"/>
</dbReference>
<dbReference type="OrthoDB" id="3385752at2"/>
<proteinExistence type="predicted"/>
<sequence>MAVILVLICLALTTAVWFWSLPLFLGTWRSSPAWFIWNAVFLLVGAGVTYLIGSLAPLGSLDPEEGCHKAGQTPDRAYRSANFDEYTRWFPLHNKCHAGYDLVPSWVNPALVALPALALLCLAYAVLLAVIQRRTRNKGTTCAT</sequence>
<keyword evidence="1" id="KW-0812">Transmembrane</keyword>
<keyword evidence="1" id="KW-1133">Transmembrane helix</keyword>
<keyword evidence="3" id="KW-1185">Reference proteome</keyword>
<organism evidence="2 3">
    <name type="scientific">Streptomyces xinghaiensis</name>
    <dbReference type="NCBI Taxonomy" id="1038928"/>
    <lineage>
        <taxon>Bacteria</taxon>
        <taxon>Bacillati</taxon>
        <taxon>Actinomycetota</taxon>
        <taxon>Actinomycetes</taxon>
        <taxon>Kitasatosporales</taxon>
        <taxon>Streptomycetaceae</taxon>
        <taxon>Streptomyces</taxon>
    </lineage>
</organism>
<feature type="transmembrane region" description="Helical" evidence="1">
    <location>
        <begin position="34"/>
        <end position="53"/>
    </location>
</feature>